<reference evidence="2 3" key="1">
    <citation type="submission" date="2021-06" db="EMBL/GenBank/DDBJ databases">
        <authorList>
            <person name="Kallberg Y."/>
            <person name="Tangrot J."/>
            <person name="Rosling A."/>
        </authorList>
    </citation>
    <scope>NUCLEOTIDE SEQUENCE [LARGE SCALE GENOMIC DNA]</scope>
    <source>
        <strain evidence="2 3">120-4 pot B 10/14</strain>
    </source>
</reference>
<evidence type="ECO:0000313" key="3">
    <source>
        <dbReference type="Proteomes" id="UP000789901"/>
    </source>
</evidence>
<sequence length="76" mass="8704">NEDLLDHQDGENSSTSSNTKRKLSSEELSQIWNDQKELDDESDSDLFLNKNDIESESDEENINTLHKIRLIAALLD</sequence>
<feature type="non-terminal residue" evidence="2">
    <location>
        <position position="1"/>
    </location>
</feature>
<dbReference type="EMBL" id="CAJVQB010005728">
    <property type="protein sequence ID" value="CAG8668767.1"/>
    <property type="molecule type" value="Genomic_DNA"/>
</dbReference>
<organism evidence="2 3">
    <name type="scientific">Gigaspora margarita</name>
    <dbReference type="NCBI Taxonomy" id="4874"/>
    <lineage>
        <taxon>Eukaryota</taxon>
        <taxon>Fungi</taxon>
        <taxon>Fungi incertae sedis</taxon>
        <taxon>Mucoromycota</taxon>
        <taxon>Glomeromycotina</taxon>
        <taxon>Glomeromycetes</taxon>
        <taxon>Diversisporales</taxon>
        <taxon>Gigasporaceae</taxon>
        <taxon>Gigaspora</taxon>
    </lineage>
</organism>
<gene>
    <name evidence="2" type="ORF">GMARGA_LOCUS10300</name>
</gene>
<name>A0ABN7UTR5_GIGMA</name>
<dbReference type="Proteomes" id="UP000789901">
    <property type="component" value="Unassembled WGS sequence"/>
</dbReference>
<evidence type="ECO:0000256" key="1">
    <source>
        <dbReference type="SAM" id="MobiDB-lite"/>
    </source>
</evidence>
<feature type="region of interest" description="Disordered" evidence="1">
    <location>
        <begin position="1"/>
        <end position="28"/>
    </location>
</feature>
<comment type="caution">
    <text evidence="2">The sequence shown here is derived from an EMBL/GenBank/DDBJ whole genome shotgun (WGS) entry which is preliminary data.</text>
</comment>
<accession>A0ABN7UTR5</accession>
<keyword evidence="3" id="KW-1185">Reference proteome</keyword>
<protein>
    <submittedName>
        <fullName evidence="2">33550_t:CDS:1</fullName>
    </submittedName>
</protein>
<proteinExistence type="predicted"/>
<evidence type="ECO:0000313" key="2">
    <source>
        <dbReference type="EMBL" id="CAG8668767.1"/>
    </source>
</evidence>
<feature type="compositionally biased region" description="Basic and acidic residues" evidence="1">
    <location>
        <begin position="1"/>
        <end position="10"/>
    </location>
</feature>